<dbReference type="EMBL" id="FPHI01000006">
    <property type="protein sequence ID" value="SFV53321.1"/>
    <property type="molecule type" value="Genomic_DNA"/>
</dbReference>
<sequence length="118" mass="13472">MKKILLGMVIAINLFASEPLQYGAYYGNIKENIKIYSSYTENDVSSAGNLYLYKQKKDTVNYIYETKIQHITSGLKAAKEFAIKKKAKYFAIDNVTHQVIITENKVVVMTNYNVLAFN</sequence>
<gene>
    <name evidence="1" type="ORF">MNB_SV-3-195</name>
</gene>
<dbReference type="AlphaFoldDB" id="A0A1W1BIN5"/>
<name>A0A1W1BIN5_9ZZZZ</name>
<protein>
    <submittedName>
        <fullName evidence="1">Uncharacterized protein</fullName>
    </submittedName>
</protein>
<organism evidence="1">
    <name type="scientific">hydrothermal vent metagenome</name>
    <dbReference type="NCBI Taxonomy" id="652676"/>
    <lineage>
        <taxon>unclassified sequences</taxon>
        <taxon>metagenomes</taxon>
        <taxon>ecological metagenomes</taxon>
    </lineage>
</organism>
<accession>A0A1W1BIN5</accession>
<proteinExistence type="predicted"/>
<reference evidence="1" key="1">
    <citation type="submission" date="2016-10" db="EMBL/GenBank/DDBJ databases">
        <authorList>
            <person name="de Groot N.N."/>
        </authorList>
    </citation>
    <scope>NUCLEOTIDE SEQUENCE</scope>
</reference>
<evidence type="ECO:0000313" key="1">
    <source>
        <dbReference type="EMBL" id="SFV53321.1"/>
    </source>
</evidence>